<keyword evidence="6" id="KW-0804">Transcription</keyword>
<gene>
    <name evidence="13" type="primary">UBP1</name>
</gene>
<dbReference type="FunFam" id="1.10.150.50:FF:000036">
    <property type="entry name" value="upstream-binding protein 1 isoform X1"/>
    <property type="match status" value="1"/>
</dbReference>
<keyword evidence="4" id="KW-0805">Transcription regulation</keyword>
<keyword evidence="3" id="KW-0597">Phosphoprotein</keyword>
<keyword evidence="5 9" id="KW-0238">DNA-binding</keyword>
<dbReference type="GO" id="GO:0000978">
    <property type="term" value="F:RNA polymerase II cis-regulatory region sequence-specific DNA binding"/>
    <property type="evidence" value="ECO:0007669"/>
    <property type="project" value="TreeGrafter"/>
</dbReference>
<dbReference type="InterPro" id="IPR037600">
    <property type="entry name" value="Ubp1_SAM"/>
</dbReference>
<dbReference type="InterPro" id="IPR057520">
    <property type="entry name" value="GRHL1/CP2_C"/>
</dbReference>
<name>A0A2U4CAG9_TURTR</name>
<evidence type="ECO:0000256" key="10">
    <source>
        <dbReference type="SAM" id="MobiDB-lite"/>
    </source>
</evidence>
<evidence type="ECO:0000256" key="2">
    <source>
        <dbReference type="ARBA" id="ARBA00010852"/>
    </source>
</evidence>
<proteinExistence type="inferred from homology"/>
<dbReference type="Pfam" id="PF18016">
    <property type="entry name" value="SAM_3"/>
    <property type="match status" value="1"/>
</dbReference>
<dbReference type="InterPro" id="IPR041418">
    <property type="entry name" value="SAM_3"/>
</dbReference>
<evidence type="ECO:0000256" key="5">
    <source>
        <dbReference type="ARBA" id="ARBA00023125"/>
    </source>
</evidence>
<dbReference type="PANTHER" id="PTHR11037:SF13">
    <property type="entry name" value="UPSTREAM-BINDING PROTEIN 1"/>
    <property type="match status" value="1"/>
</dbReference>
<dbReference type="PROSITE" id="PS51968">
    <property type="entry name" value="GRH_CP2_DB"/>
    <property type="match status" value="1"/>
</dbReference>
<comment type="subcellular location">
    <subcellularLocation>
        <location evidence="1 9">Nucleus</location>
    </subcellularLocation>
</comment>
<evidence type="ECO:0000256" key="3">
    <source>
        <dbReference type="ARBA" id="ARBA00022553"/>
    </source>
</evidence>
<dbReference type="Pfam" id="PF04516">
    <property type="entry name" value="CP2"/>
    <property type="match status" value="1"/>
</dbReference>
<feature type="region of interest" description="Disordered" evidence="10">
    <location>
        <begin position="250"/>
        <end position="349"/>
    </location>
</feature>
<feature type="compositionally biased region" description="Polar residues" evidence="10">
    <location>
        <begin position="300"/>
        <end position="349"/>
    </location>
</feature>
<evidence type="ECO:0000256" key="9">
    <source>
        <dbReference type="PROSITE-ProRule" id="PRU01313"/>
    </source>
</evidence>
<sequence>MAWVLKMDEVIESGLVHDFDASLSGIGQELGAGAYSMSDVLALPIFKQEDSSLPLDDETKHPPFQYVMCAATSPAVKLHDETLTYLNQGNEKWMLYNNVEWKRSWGQSYEIRMLDNRKMGDVPEITGKLVKSIIRVVFHDRRLQYTEHQQLEGWKWNRPGDRLLDLDIPMSVGIIDTKTNPSQLNAVEFLWDPAKRTSAFIQVHCISTEFTPRKHGGEKGVPFRIQVDTFKQNENGEYTDHLHSASCQIKVFKPKGADRKQKTDREKMEKRTAHEKEKYQPSYDTTVLTECSPWPDTPTAYVNSSPSTAPTFTAPQQSACSVPDSNSSSPNHQGDGVSQASSEQLQPSATIQETQQWLLKNRFSSYTRLFSNFLGADLLKLTKEDLVQICGAADGIRLYNSLKSRSVRPRLTLYVCREQPAPQGQQQAAGGGGDSSAATPYVYHAIYLEEMVASEVARKLALVFNIPFHQINQVYRQGPTGIHILVSDQMVQNFQDESCFLFSTVKAENGGGVHIILK</sequence>
<evidence type="ECO:0000256" key="6">
    <source>
        <dbReference type="ARBA" id="ARBA00023163"/>
    </source>
</evidence>
<evidence type="ECO:0000256" key="1">
    <source>
        <dbReference type="ARBA" id="ARBA00004123"/>
    </source>
</evidence>
<accession>A0A2U4CAG9</accession>
<dbReference type="GeneID" id="101334929"/>
<evidence type="ECO:0000313" key="12">
    <source>
        <dbReference type="Proteomes" id="UP000245320"/>
    </source>
</evidence>
<evidence type="ECO:0000256" key="7">
    <source>
        <dbReference type="ARBA" id="ARBA00023242"/>
    </source>
</evidence>
<dbReference type="InterPro" id="IPR013761">
    <property type="entry name" value="SAM/pointed_sf"/>
</dbReference>
<feature type="domain" description="Grh/CP2 DB" evidence="11">
    <location>
        <begin position="60"/>
        <end position="314"/>
    </location>
</feature>
<dbReference type="CDD" id="cd09588">
    <property type="entry name" value="SAM_LBP1"/>
    <property type="match status" value="1"/>
</dbReference>
<evidence type="ECO:0000313" key="13">
    <source>
        <dbReference type="RefSeq" id="XP_019802376.1"/>
    </source>
</evidence>
<keyword evidence="7 9" id="KW-0539">Nucleus</keyword>
<evidence type="ECO:0000259" key="11">
    <source>
        <dbReference type="PROSITE" id="PS51968"/>
    </source>
</evidence>
<dbReference type="SUPFAM" id="SSF47769">
    <property type="entry name" value="SAM/Pointed domain"/>
    <property type="match status" value="1"/>
</dbReference>
<comment type="similarity">
    <text evidence="2">Belongs to the grh/CP2 family. CP2 subfamily.</text>
</comment>
<dbReference type="GO" id="GO:0001228">
    <property type="term" value="F:DNA-binding transcription activator activity, RNA polymerase II-specific"/>
    <property type="evidence" value="ECO:0007669"/>
    <property type="project" value="TreeGrafter"/>
</dbReference>
<feature type="compositionally biased region" description="Basic and acidic residues" evidence="10">
    <location>
        <begin position="255"/>
        <end position="279"/>
    </location>
</feature>
<dbReference type="Pfam" id="PF25416">
    <property type="entry name" value="GRHL1_C"/>
    <property type="match status" value="1"/>
</dbReference>
<dbReference type="RefSeq" id="XP_019802376.1">
    <property type="nucleotide sequence ID" value="XM_019946817.2"/>
</dbReference>
<dbReference type="PANTHER" id="PTHR11037">
    <property type="entry name" value="TRANSCRIPTION FACTOR CP2"/>
    <property type="match status" value="1"/>
</dbReference>
<evidence type="ECO:0000256" key="4">
    <source>
        <dbReference type="ARBA" id="ARBA00023015"/>
    </source>
</evidence>
<dbReference type="CTD" id="7342"/>
<dbReference type="OrthoDB" id="9996779at2759"/>
<reference evidence="13" key="1">
    <citation type="submission" date="2025-08" db="UniProtKB">
        <authorList>
            <consortium name="RefSeq"/>
        </authorList>
    </citation>
    <scope>IDENTIFICATION</scope>
    <source>
        <tissue evidence="13">Spleen</tissue>
    </source>
</reference>
<dbReference type="InterPro" id="IPR040167">
    <property type="entry name" value="TF_CP2-like"/>
</dbReference>
<protein>
    <recommendedName>
        <fullName evidence="8">Upstream-binding protein 1</fullName>
    </recommendedName>
</protein>
<evidence type="ECO:0000256" key="8">
    <source>
        <dbReference type="ARBA" id="ARBA00067531"/>
    </source>
</evidence>
<keyword evidence="12" id="KW-1185">Reference proteome</keyword>
<dbReference type="InterPro" id="IPR007604">
    <property type="entry name" value="CP2"/>
</dbReference>
<organism evidence="12 13">
    <name type="scientific">Tursiops truncatus</name>
    <name type="common">Atlantic bottle-nosed dolphin</name>
    <name type="synonym">Delphinus truncatus</name>
    <dbReference type="NCBI Taxonomy" id="9739"/>
    <lineage>
        <taxon>Eukaryota</taxon>
        <taxon>Metazoa</taxon>
        <taxon>Chordata</taxon>
        <taxon>Craniata</taxon>
        <taxon>Vertebrata</taxon>
        <taxon>Euteleostomi</taxon>
        <taxon>Mammalia</taxon>
        <taxon>Eutheria</taxon>
        <taxon>Laurasiatheria</taxon>
        <taxon>Artiodactyla</taxon>
        <taxon>Whippomorpha</taxon>
        <taxon>Cetacea</taxon>
        <taxon>Odontoceti</taxon>
        <taxon>Delphinidae</taxon>
        <taxon>Tursiops</taxon>
    </lineage>
</organism>
<dbReference type="GO" id="GO:0005634">
    <property type="term" value="C:nucleus"/>
    <property type="evidence" value="ECO:0007669"/>
    <property type="project" value="UniProtKB-SubCell"/>
</dbReference>
<dbReference type="Proteomes" id="UP000245320">
    <property type="component" value="Chromosome 10"/>
</dbReference>
<dbReference type="Gene3D" id="1.10.150.50">
    <property type="entry name" value="Transcription Factor, Ets-1"/>
    <property type="match status" value="1"/>
</dbReference>
<dbReference type="AlphaFoldDB" id="A0A2U4CAG9"/>